<reference evidence="8" key="1">
    <citation type="submission" date="2018-07" db="EMBL/GenBank/DDBJ databases">
        <authorList>
            <person name="Blom J."/>
        </authorList>
    </citation>
    <scope>NUCLEOTIDE SEQUENCE [LARGE SCALE GENOMIC DNA]</scope>
    <source>
        <strain evidence="8">CCOS 864</strain>
    </source>
</reference>
<dbReference type="CDD" id="cd08465">
    <property type="entry name" value="PBP2_ToxR"/>
    <property type="match status" value="1"/>
</dbReference>
<dbReference type="InterPro" id="IPR036390">
    <property type="entry name" value="WH_DNA-bd_sf"/>
</dbReference>
<dbReference type="InterPro" id="IPR036388">
    <property type="entry name" value="WH-like_DNA-bd_sf"/>
</dbReference>
<dbReference type="Proteomes" id="UP000255177">
    <property type="component" value="Unassembled WGS sequence"/>
</dbReference>
<name>A0A380T6S0_9PSED</name>
<evidence type="ECO:0000256" key="3">
    <source>
        <dbReference type="ARBA" id="ARBA00023125"/>
    </source>
</evidence>
<dbReference type="PRINTS" id="PR00039">
    <property type="entry name" value="HTHLYSR"/>
</dbReference>
<keyword evidence="2" id="KW-0805">Transcription regulation</keyword>
<dbReference type="SUPFAM" id="SSF46785">
    <property type="entry name" value="Winged helix' DNA-binding domain"/>
    <property type="match status" value="1"/>
</dbReference>
<dbReference type="SUPFAM" id="SSF53850">
    <property type="entry name" value="Periplasmic binding protein-like II"/>
    <property type="match status" value="1"/>
</dbReference>
<dbReference type="RefSeq" id="WP_115088662.1">
    <property type="nucleotide sequence ID" value="NZ_CBCSFG010000003.1"/>
</dbReference>
<accession>A0A380T6S0</accession>
<dbReference type="Pfam" id="PF00126">
    <property type="entry name" value="HTH_1"/>
    <property type="match status" value="1"/>
</dbReference>
<evidence type="ECO:0000256" key="2">
    <source>
        <dbReference type="ARBA" id="ARBA00023015"/>
    </source>
</evidence>
<keyword evidence="4" id="KW-0804">Transcription</keyword>
<dbReference type="Gene3D" id="3.40.190.10">
    <property type="entry name" value="Periplasmic binding protein-like II"/>
    <property type="match status" value="2"/>
</dbReference>
<evidence type="ECO:0000256" key="4">
    <source>
        <dbReference type="ARBA" id="ARBA00023163"/>
    </source>
</evidence>
<dbReference type="InterPro" id="IPR005119">
    <property type="entry name" value="LysR_subst-bd"/>
</dbReference>
<feature type="domain" description="HTH lysR-type" evidence="6">
    <location>
        <begin position="7"/>
        <end position="64"/>
    </location>
</feature>
<sequence>MDDLRRIDLNLLLTLHALLAEQHVSRAALRLHRSQPAVSHALAQLRELFGDPLLVRRGGRLQVTARAQALVEPLQQALEQLDGLLGSPGFDPQRAQRSFRLAMSDYGARVVLPGLMRLLRNEAPGIDLIVSQGSREAMLGQLFDGEADLALAVFPELATELRAQTLFDETFTCIADRSHLPTRGGLSLDEWLVRPHVLVAVRPGVDNEIDLALQGIGAQRRVALVLPHWAAAQEVIAGTDLILTVARRSLDSGKLDSRLRRFQPPLAIRPLAFQQAWHQRREGEAGHRWLREKVMQVCAGAGLPRDRTRSARNSSDVDVVSGPA</sequence>
<dbReference type="InterPro" id="IPR050389">
    <property type="entry name" value="LysR-type_TF"/>
</dbReference>
<evidence type="ECO:0000259" key="6">
    <source>
        <dbReference type="PROSITE" id="PS50931"/>
    </source>
</evidence>
<evidence type="ECO:0000313" key="7">
    <source>
        <dbReference type="EMBL" id="SUQ65196.1"/>
    </source>
</evidence>
<gene>
    <name evidence="7" type="primary">nahR</name>
    <name evidence="7" type="ORF">CCOS864_04667</name>
</gene>
<dbReference type="PANTHER" id="PTHR30118:SF15">
    <property type="entry name" value="TRANSCRIPTIONAL REGULATORY PROTEIN"/>
    <property type="match status" value="1"/>
</dbReference>
<dbReference type="EMBL" id="UIDD01000011">
    <property type="protein sequence ID" value="SUQ65196.1"/>
    <property type="molecule type" value="Genomic_DNA"/>
</dbReference>
<evidence type="ECO:0000313" key="8">
    <source>
        <dbReference type="Proteomes" id="UP000255177"/>
    </source>
</evidence>
<dbReference type="PANTHER" id="PTHR30118">
    <property type="entry name" value="HTH-TYPE TRANSCRIPTIONAL REGULATOR LEUO-RELATED"/>
    <property type="match status" value="1"/>
</dbReference>
<evidence type="ECO:0000256" key="1">
    <source>
        <dbReference type="ARBA" id="ARBA00009437"/>
    </source>
</evidence>
<dbReference type="Pfam" id="PF03466">
    <property type="entry name" value="LysR_substrate"/>
    <property type="match status" value="1"/>
</dbReference>
<dbReference type="GO" id="GO:0003677">
    <property type="term" value="F:DNA binding"/>
    <property type="evidence" value="ECO:0007669"/>
    <property type="project" value="UniProtKB-KW"/>
</dbReference>
<keyword evidence="8" id="KW-1185">Reference proteome</keyword>
<feature type="region of interest" description="Disordered" evidence="5">
    <location>
        <begin position="305"/>
        <end position="324"/>
    </location>
</feature>
<evidence type="ECO:0000256" key="5">
    <source>
        <dbReference type="SAM" id="MobiDB-lite"/>
    </source>
</evidence>
<dbReference type="InterPro" id="IPR000847">
    <property type="entry name" value="LysR_HTH_N"/>
</dbReference>
<protein>
    <submittedName>
        <fullName evidence="7">HTH-type transcriptional activator NahR</fullName>
    </submittedName>
</protein>
<proteinExistence type="inferred from homology"/>
<dbReference type="PROSITE" id="PS50931">
    <property type="entry name" value="HTH_LYSR"/>
    <property type="match status" value="1"/>
</dbReference>
<organism evidence="7 8">
    <name type="scientific">Pseudomonas wadenswilerensis</name>
    <dbReference type="NCBI Taxonomy" id="1785161"/>
    <lineage>
        <taxon>Bacteria</taxon>
        <taxon>Pseudomonadati</taxon>
        <taxon>Pseudomonadota</taxon>
        <taxon>Gammaproteobacteria</taxon>
        <taxon>Pseudomonadales</taxon>
        <taxon>Pseudomonadaceae</taxon>
        <taxon>Pseudomonas</taxon>
    </lineage>
</organism>
<dbReference type="GO" id="GO:0003700">
    <property type="term" value="F:DNA-binding transcription factor activity"/>
    <property type="evidence" value="ECO:0007669"/>
    <property type="project" value="InterPro"/>
</dbReference>
<dbReference type="AlphaFoldDB" id="A0A380T6S0"/>
<keyword evidence="3" id="KW-0238">DNA-binding</keyword>
<comment type="similarity">
    <text evidence="1">Belongs to the LysR transcriptional regulatory family.</text>
</comment>
<dbReference type="Gene3D" id="1.10.10.10">
    <property type="entry name" value="Winged helix-like DNA-binding domain superfamily/Winged helix DNA-binding domain"/>
    <property type="match status" value="1"/>
</dbReference>